<dbReference type="InterPro" id="IPR013762">
    <property type="entry name" value="Integrase-like_cat_sf"/>
</dbReference>
<name>A0A7W5Y8T1_9ACTN</name>
<dbReference type="GO" id="GO:0006310">
    <property type="term" value="P:DNA recombination"/>
    <property type="evidence" value="ECO:0007669"/>
    <property type="project" value="UniProtKB-KW"/>
</dbReference>
<dbReference type="AlphaFoldDB" id="A0A7W5Y8T1"/>
<protein>
    <submittedName>
        <fullName evidence="4">Integrase</fullName>
    </submittedName>
</protein>
<gene>
    <name evidence="4" type="ORF">FHR33_004746</name>
</gene>
<evidence type="ECO:0000313" key="4">
    <source>
        <dbReference type="EMBL" id="MBB3728886.1"/>
    </source>
</evidence>
<dbReference type="GO" id="GO:0003677">
    <property type="term" value="F:DNA binding"/>
    <property type="evidence" value="ECO:0007669"/>
    <property type="project" value="InterPro"/>
</dbReference>
<feature type="region of interest" description="Disordered" evidence="2">
    <location>
        <begin position="113"/>
        <end position="134"/>
    </location>
</feature>
<organism evidence="4 5">
    <name type="scientific">Nonomuraea dietziae</name>
    <dbReference type="NCBI Taxonomy" id="65515"/>
    <lineage>
        <taxon>Bacteria</taxon>
        <taxon>Bacillati</taxon>
        <taxon>Actinomycetota</taxon>
        <taxon>Actinomycetes</taxon>
        <taxon>Streptosporangiales</taxon>
        <taxon>Streptosporangiaceae</taxon>
        <taxon>Nonomuraea</taxon>
    </lineage>
</organism>
<dbReference type="InterPro" id="IPR002104">
    <property type="entry name" value="Integrase_catalytic"/>
</dbReference>
<dbReference type="RefSeq" id="WP_221242512.1">
    <property type="nucleotide sequence ID" value="NZ_JACIBV010000001.1"/>
</dbReference>
<evidence type="ECO:0000256" key="1">
    <source>
        <dbReference type="ARBA" id="ARBA00023172"/>
    </source>
</evidence>
<dbReference type="GO" id="GO:0015074">
    <property type="term" value="P:DNA integration"/>
    <property type="evidence" value="ECO:0007669"/>
    <property type="project" value="InterPro"/>
</dbReference>
<comment type="caution">
    <text evidence="4">The sequence shown here is derived from an EMBL/GenBank/DDBJ whole genome shotgun (WGS) entry which is preliminary data.</text>
</comment>
<dbReference type="SUPFAM" id="SSF56349">
    <property type="entry name" value="DNA breaking-rejoining enzymes"/>
    <property type="match status" value="1"/>
</dbReference>
<accession>A0A7W5Y8T1</accession>
<sequence>MKQVFVLADSIEPRFRMLMLLATFASLRWGELAALQRRNVDLAAGTIRIVGTTTELKDGSVTIGPPKSEAGKRLVSVPAMLLPDLKEHMEKYAEEGEFGHVFVGPQGRQAATRELHPRLGGGTQESRALRLPLP</sequence>
<keyword evidence="5" id="KW-1185">Reference proteome</keyword>
<proteinExistence type="predicted"/>
<dbReference type="GeneID" id="95396027"/>
<reference evidence="4 5" key="1">
    <citation type="submission" date="2020-08" db="EMBL/GenBank/DDBJ databases">
        <title>Sequencing the genomes of 1000 actinobacteria strains.</title>
        <authorList>
            <person name="Klenk H.-P."/>
        </authorList>
    </citation>
    <scope>NUCLEOTIDE SEQUENCE [LARGE SCALE GENOMIC DNA]</scope>
    <source>
        <strain evidence="4 5">DSM 44320</strain>
    </source>
</reference>
<feature type="domain" description="Tyr recombinase" evidence="3">
    <location>
        <begin position="1"/>
        <end position="134"/>
    </location>
</feature>
<evidence type="ECO:0000259" key="3">
    <source>
        <dbReference type="PROSITE" id="PS51898"/>
    </source>
</evidence>
<dbReference type="EMBL" id="JACIBV010000001">
    <property type="protein sequence ID" value="MBB3728886.1"/>
    <property type="molecule type" value="Genomic_DNA"/>
</dbReference>
<dbReference type="PROSITE" id="PS51898">
    <property type="entry name" value="TYR_RECOMBINASE"/>
    <property type="match status" value="1"/>
</dbReference>
<dbReference type="Gene3D" id="1.10.443.10">
    <property type="entry name" value="Intergrase catalytic core"/>
    <property type="match status" value="1"/>
</dbReference>
<dbReference type="InterPro" id="IPR011010">
    <property type="entry name" value="DNA_brk_join_enz"/>
</dbReference>
<dbReference type="Proteomes" id="UP000579945">
    <property type="component" value="Unassembled WGS sequence"/>
</dbReference>
<evidence type="ECO:0000256" key="2">
    <source>
        <dbReference type="SAM" id="MobiDB-lite"/>
    </source>
</evidence>
<keyword evidence="1" id="KW-0233">DNA recombination</keyword>
<evidence type="ECO:0000313" key="5">
    <source>
        <dbReference type="Proteomes" id="UP000579945"/>
    </source>
</evidence>